<dbReference type="InterPro" id="IPR053041">
    <property type="entry name" value="Transglut-like_Superfamily_Mod"/>
</dbReference>
<dbReference type="PANTHER" id="PTHR47020:SF1">
    <property type="entry name" value="HILLARIN"/>
    <property type="match status" value="1"/>
</dbReference>
<organism evidence="2 3">
    <name type="scientific">Tegillarca granosa</name>
    <name type="common">Malaysian cockle</name>
    <name type="synonym">Anadara granosa</name>
    <dbReference type="NCBI Taxonomy" id="220873"/>
    <lineage>
        <taxon>Eukaryota</taxon>
        <taxon>Metazoa</taxon>
        <taxon>Spiralia</taxon>
        <taxon>Lophotrochozoa</taxon>
        <taxon>Mollusca</taxon>
        <taxon>Bivalvia</taxon>
        <taxon>Autobranchia</taxon>
        <taxon>Pteriomorphia</taxon>
        <taxon>Arcoida</taxon>
        <taxon>Arcoidea</taxon>
        <taxon>Arcidae</taxon>
        <taxon>Tegillarca</taxon>
    </lineage>
</organism>
<accession>A0ABQ9ESI3</accession>
<evidence type="ECO:0000313" key="3">
    <source>
        <dbReference type="Proteomes" id="UP001217089"/>
    </source>
</evidence>
<dbReference type="InterPro" id="IPR056564">
    <property type="entry name" value="Ig-like_KY"/>
</dbReference>
<sequence>MSRIERKDSSLEVTVEDYGEYLIDVFGKDKGSCMTGIGRYIIERRDPQDTYHEDIKALIKMLKPEEEKQDEEKLEDKNENECKRKGLLAKAIKRARSVNFDKKLDMQILVATRVLNRLNRIEHLSKNVLQLNQNVLTEMKQYPTPPTGVHQEWRTCKKFLYKTGKENIMRRIVHFDPRLVNKEVAYTASSLIKSFTVTEIRDVSRGAAVFYAPNSLLRKTWWDLIDYLTDNDSFDTLAKIRTIFRWITSYDIENFEIGESPPANSPLEYFGKIQSDMGDYANLFFILCSVAHCVVIDGITKSTAYDVGEPMNKDNMKAHWNAVYVKKEWRLVDCFWASTHFVDEGNATRNDKNRFTKVTTYTKLEDDDGDQEVDEIHNEEPNEFYFFTDPDKLINTHLPRDPKWQLLVKPISDQEFEEQAYLRERFLKMEIKITNEKFDKCKIIAKDGEARVQFRLPPERSPFYRFKYLLYKSDRYGDTNKKIDTVLDRFIIFQHTKERLKLSLRFPVAGKFQLDIFGMDKENFKLFDLLCTYVFECNVPVSDCYPLPDNPMIGWGPGVDSEAFDVVPITHPDAIIVTEDGKLEIRIQGNKELALYMTLKNPFISNGNLTKYAMLRWRDGEYIINTRLPKEGEYALNLYARDQDGKKQSYNVMNYLLKCIGKEIKEKPYPNLAQENLGAHPEAEALGVKCIGCEDGFVEAKEGKAKVEFQTRDDLQLLCELHANDIETPERLRVAPNIVNGRQAFALDLPLEGEYAMNVFGLLKNNPQKIHNIHALLVHSGGRPIQEGTKRRTGTGTKNFWKDIGQMDIEVINTKDSEVIVPVPFGVPNVVAFLERKGSGQPPSSKNVEIIKEEGVPLYKLKLEEYGEYTFNIYQRDEGVFIRNFMRYIIRRNLKDNTAVENDLDVIMSTIKEERIKEGYDVSGIDSRKEDFIEHKKQRVDVGQKVAAARQLQKMMDTKDPEELKKAMNEYKDASKTKSGVMDDPLLASANKQYKTIKAKYDLTSAYQNRELTDLDKAIAQAKKAKDPSLDVQILLAQRLRERIAVMRRIRDTVMKTDPKTINEIRKYNTPPDGAHQSIAAALLLTGSSLKDVEVL</sequence>
<name>A0ABQ9ESI3_TEGGR</name>
<dbReference type="Gene3D" id="1.20.920.60">
    <property type="match status" value="1"/>
</dbReference>
<dbReference type="Pfam" id="PF23265">
    <property type="entry name" value="Ig-like_KY"/>
    <property type="match status" value="2"/>
</dbReference>
<reference evidence="2 3" key="1">
    <citation type="submission" date="2022-12" db="EMBL/GenBank/DDBJ databases">
        <title>Chromosome-level genome of Tegillarca granosa.</title>
        <authorList>
            <person name="Kim J."/>
        </authorList>
    </citation>
    <scope>NUCLEOTIDE SEQUENCE [LARGE SCALE GENOMIC DNA]</scope>
    <source>
        <strain evidence="2">Teg-2019</strain>
        <tissue evidence="2">Adductor muscle</tissue>
    </source>
</reference>
<feature type="domain" description="KY-like immunoglobulin-like" evidence="1">
    <location>
        <begin position="414"/>
        <end position="548"/>
    </location>
</feature>
<comment type="caution">
    <text evidence="2">The sequence shown here is derived from an EMBL/GenBank/DDBJ whole genome shotgun (WGS) entry which is preliminary data.</text>
</comment>
<dbReference type="EMBL" id="JARBDR010000813">
    <property type="protein sequence ID" value="KAJ8306537.1"/>
    <property type="molecule type" value="Genomic_DNA"/>
</dbReference>
<gene>
    <name evidence="2" type="ORF">KUTeg_017082</name>
</gene>
<dbReference type="PANTHER" id="PTHR47020">
    <property type="entry name" value="HILLARIN"/>
    <property type="match status" value="1"/>
</dbReference>
<protein>
    <recommendedName>
        <fullName evidence="1">KY-like immunoglobulin-like domain-containing protein</fullName>
    </recommendedName>
</protein>
<dbReference type="Proteomes" id="UP001217089">
    <property type="component" value="Unassembled WGS sequence"/>
</dbReference>
<feature type="domain" description="KY-like immunoglobulin-like" evidence="1">
    <location>
        <begin position="569"/>
        <end position="670"/>
    </location>
</feature>
<keyword evidence="3" id="KW-1185">Reference proteome</keyword>
<evidence type="ECO:0000259" key="1">
    <source>
        <dbReference type="Pfam" id="PF23265"/>
    </source>
</evidence>
<proteinExistence type="predicted"/>
<evidence type="ECO:0000313" key="2">
    <source>
        <dbReference type="EMBL" id="KAJ8306537.1"/>
    </source>
</evidence>